<evidence type="ECO:0000313" key="3">
    <source>
        <dbReference type="EMBL" id="PIA31574.1"/>
    </source>
</evidence>
<dbReference type="Proteomes" id="UP000230069">
    <property type="component" value="Unassembled WGS sequence"/>
</dbReference>
<dbReference type="InParanoid" id="A0A2G5CJW6"/>
<dbReference type="PANTHER" id="PTHR47926">
    <property type="entry name" value="PENTATRICOPEPTIDE REPEAT-CONTAINING PROTEIN"/>
    <property type="match status" value="1"/>
</dbReference>
<dbReference type="InterPro" id="IPR046960">
    <property type="entry name" value="PPR_At4g14850-like_plant"/>
</dbReference>
<evidence type="ECO:0000256" key="1">
    <source>
        <dbReference type="ARBA" id="ARBA00022737"/>
    </source>
</evidence>
<dbReference type="SUPFAM" id="SSF48452">
    <property type="entry name" value="TPR-like"/>
    <property type="match status" value="1"/>
</dbReference>
<accession>A0A2G5CJW6</accession>
<dbReference type="EMBL" id="KZ305066">
    <property type="protein sequence ID" value="PIA31574.1"/>
    <property type="molecule type" value="Genomic_DNA"/>
</dbReference>
<feature type="repeat" description="PPR" evidence="2">
    <location>
        <begin position="73"/>
        <end position="107"/>
    </location>
</feature>
<keyword evidence="4" id="KW-1185">Reference proteome</keyword>
<dbReference type="InterPro" id="IPR046848">
    <property type="entry name" value="E_motif"/>
</dbReference>
<dbReference type="Pfam" id="PF12854">
    <property type="entry name" value="PPR_1"/>
    <property type="match status" value="1"/>
</dbReference>
<dbReference type="InterPro" id="IPR002885">
    <property type="entry name" value="PPR_rpt"/>
</dbReference>
<feature type="repeat" description="PPR" evidence="2">
    <location>
        <begin position="42"/>
        <end position="72"/>
    </location>
</feature>
<evidence type="ECO:0000256" key="2">
    <source>
        <dbReference type="PROSITE-ProRule" id="PRU00708"/>
    </source>
</evidence>
<sequence>MAKDSAFGFVLSSALKACAGVLALEEGMQVHAHVAKYGYREDIRIQTKLIDFYAKCRLMEEAERVFDRMSERDVQTWNTMIGGFCKSRNMNTATTLFEKMPEQNSFTWETMLSGYASLGQMDRAQELFDQLLLHQGEMNVDAVVYTAMIVGYAKCGDVPAARLVFDKMVGKDVVSWSAMISAYTQAGIYDEGVHLFKLMLKTGGNIKPNRAIISSVLSASAHLGSIELAVWVKNYIYSRGNELLNTRTITALIDMHAKCGELDEAYKIFKGWKDKDIVCYSAMIAGFGMHSRGAEALKIFSQLLEDGLTPDSTCFIVVLSACSHAGLVSEGLQYFHSMQNEYSIPPTADHYMCMVDLLGRAGRIADAYRTIVKVMPPVKPHAGVWGALLSACRVYHNLEIGEIAAQHLLEIEPENAGNYVLLANMYAKAQKWKHVANVRGLMKIRGTEKRPGCSWIEIGGKTHKFLTGDVHDNLLDMIIQVLAGNLVAEGYSPIVEHEDM</sequence>
<organism evidence="3 4">
    <name type="scientific">Aquilegia coerulea</name>
    <name type="common">Rocky mountain columbine</name>
    <dbReference type="NCBI Taxonomy" id="218851"/>
    <lineage>
        <taxon>Eukaryota</taxon>
        <taxon>Viridiplantae</taxon>
        <taxon>Streptophyta</taxon>
        <taxon>Embryophyta</taxon>
        <taxon>Tracheophyta</taxon>
        <taxon>Spermatophyta</taxon>
        <taxon>Magnoliopsida</taxon>
        <taxon>Ranunculales</taxon>
        <taxon>Ranunculaceae</taxon>
        <taxon>Thalictroideae</taxon>
        <taxon>Aquilegia</taxon>
    </lineage>
</organism>
<dbReference type="Pfam" id="PF20431">
    <property type="entry name" value="E_motif"/>
    <property type="match status" value="1"/>
</dbReference>
<feature type="repeat" description="PPR" evidence="2">
    <location>
        <begin position="141"/>
        <end position="171"/>
    </location>
</feature>
<dbReference type="AlphaFoldDB" id="A0A2G5CJW6"/>
<dbReference type="OrthoDB" id="185373at2759"/>
<evidence type="ECO:0000313" key="4">
    <source>
        <dbReference type="Proteomes" id="UP000230069"/>
    </source>
</evidence>
<dbReference type="Pfam" id="PF01535">
    <property type="entry name" value="PPR"/>
    <property type="match status" value="6"/>
</dbReference>
<dbReference type="GO" id="GO:0009451">
    <property type="term" value="P:RNA modification"/>
    <property type="evidence" value="ECO:0007669"/>
    <property type="project" value="InterPro"/>
</dbReference>
<feature type="repeat" description="PPR" evidence="2">
    <location>
        <begin position="276"/>
        <end position="310"/>
    </location>
</feature>
<feature type="repeat" description="PPR" evidence="2">
    <location>
        <begin position="172"/>
        <end position="206"/>
    </location>
</feature>
<evidence type="ECO:0008006" key="5">
    <source>
        <dbReference type="Google" id="ProtNLM"/>
    </source>
</evidence>
<dbReference type="InterPro" id="IPR011990">
    <property type="entry name" value="TPR-like_helical_dom_sf"/>
</dbReference>
<gene>
    <name evidence="3" type="ORF">AQUCO_04900104v1</name>
</gene>
<dbReference type="FunFam" id="1.25.40.10:FF:000090">
    <property type="entry name" value="Pentatricopeptide repeat-containing protein, chloroplastic"/>
    <property type="match status" value="1"/>
</dbReference>
<reference evidence="3 4" key="1">
    <citation type="submission" date="2017-09" db="EMBL/GenBank/DDBJ databases">
        <title>WGS assembly of Aquilegia coerulea Goldsmith.</title>
        <authorList>
            <person name="Hodges S."/>
            <person name="Kramer E."/>
            <person name="Nordborg M."/>
            <person name="Tomkins J."/>
            <person name="Borevitz J."/>
            <person name="Derieg N."/>
            <person name="Yan J."/>
            <person name="Mihaltcheva S."/>
            <person name="Hayes R.D."/>
            <person name="Rokhsar D."/>
        </authorList>
    </citation>
    <scope>NUCLEOTIDE SEQUENCE [LARGE SCALE GENOMIC DNA]</scope>
    <source>
        <strain evidence="4">cv. Goldsmith</strain>
    </source>
</reference>
<dbReference type="GO" id="GO:0003723">
    <property type="term" value="F:RNA binding"/>
    <property type="evidence" value="ECO:0007669"/>
    <property type="project" value="InterPro"/>
</dbReference>
<dbReference type="PROSITE" id="PS51375">
    <property type="entry name" value="PPR"/>
    <property type="match status" value="5"/>
</dbReference>
<name>A0A2G5CJW6_AQUCA</name>
<proteinExistence type="predicted"/>
<dbReference type="NCBIfam" id="TIGR00756">
    <property type="entry name" value="PPR"/>
    <property type="match status" value="7"/>
</dbReference>
<dbReference type="PANTHER" id="PTHR47926:SF457">
    <property type="entry name" value="PENTACOTRIPEPTIDE-REPEAT REGION OF PRORP DOMAIN-CONTAINING PROTEIN"/>
    <property type="match status" value="1"/>
</dbReference>
<dbReference type="Gene3D" id="1.25.40.10">
    <property type="entry name" value="Tetratricopeptide repeat domain"/>
    <property type="match status" value="3"/>
</dbReference>
<dbReference type="STRING" id="218851.A0A2G5CJW6"/>
<keyword evidence="1" id="KW-0677">Repeat</keyword>
<protein>
    <recommendedName>
        <fullName evidence="5">DYW domain-containing protein</fullName>
    </recommendedName>
</protein>